<dbReference type="Proteomes" id="UP000694924">
    <property type="component" value="Unplaced"/>
</dbReference>
<feature type="compositionally biased region" description="Polar residues" evidence="1">
    <location>
        <begin position="308"/>
        <end position="319"/>
    </location>
</feature>
<evidence type="ECO:0000256" key="1">
    <source>
        <dbReference type="SAM" id="MobiDB-lite"/>
    </source>
</evidence>
<gene>
    <name evidence="4" type="primary">LOC107073526</name>
</gene>
<protein>
    <submittedName>
        <fullName evidence="4">Uncharacterized protein LOC107073526</fullName>
    </submittedName>
</protein>
<dbReference type="PANTHER" id="PTHR47331:SF4">
    <property type="entry name" value="PEPTIDASE S1 DOMAIN-CONTAINING PROTEIN"/>
    <property type="match status" value="1"/>
</dbReference>
<proteinExistence type="predicted"/>
<dbReference type="GeneID" id="107073526"/>
<dbReference type="PANTHER" id="PTHR47331">
    <property type="entry name" value="PHD-TYPE DOMAIN-CONTAINING PROTEIN"/>
    <property type="match status" value="1"/>
</dbReference>
<keyword evidence="3" id="KW-1185">Reference proteome</keyword>
<name>A0ABM1JB62_POLDO</name>
<dbReference type="Pfam" id="PF00078">
    <property type="entry name" value="RVT_1"/>
    <property type="match status" value="1"/>
</dbReference>
<dbReference type="Pfam" id="PF05380">
    <property type="entry name" value="Peptidase_A17"/>
    <property type="match status" value="1"/>
</dbReference>
<dbReference type="InterPro" id="IPR043502">
    <property type="entry name" value="DNA/RNA_pol_sf"/>
</dbReference>
<evidence type="ECO:0000259" key="2">
    <source>
        <dbReference type="Pfam" id="PF00078"/>
    </source>
</evidence>
<feature type="region of interest" description="Disordered" evidence="1">
    <location>
        <begin position="308"/>
        <end position="327"/>
    </location>
</feature>
<evidence type="ECO:0000313" key="4">
    <source>
        <dbReference type="RefSeq" id="XP_015189700.1"/>
    </source>
</evidence>
<feature type="domain" description="Reverse transcriptase" evidence="2">
    <location>
        <begin position="78"/>
        <end position="195"/>
    </location>
</feature>
<evidence type="ECO:0000313" key="3">
    <source>
        <dbReference type="Proteomes" id="UP000694924"/>
    </source>
</evidence>
<dbReference type="InterPro" id="IPR008042">
    <property type="entry name" value="Retrotrans_Pao"/>
</dbReference>
<dbReference type="InterPro" id="IPR000477">
    <property type="entry name" value="RT_dom"/>
</dbReference>
<dbReference type="SUPFAM" id="SSF56672">
    <property type="entry name" value="DNA/RNA polymerases"/>
    <property type="match status" value="1"/>
</dbReference>
<accession>A0ABM1JB62</accession>
<dbReference type="RefSeq" id="XP_015189700.1">
    <property type="nucleotide sequence ID" value="XM_015334214.1"/>
</dbReference>
<reference evidence="4" key="1">
    <citation type="submission" date="2025-08" db="UniProtKB">
        <authorList>
            <consortium name="RefSeq"/>
        </authorList>
    </citation>
    <scope>IDENTIFICATION</scope>
    <source>
        <tissue evidence="4">Whole body</tissue>
    </source>
</reference>
<organism evidence="3 4">
    <name type="scientific">Polistes dominula</name>
    <name type="common">European paper wasp</name>
    <name type="synonym">Vespa dominula</name>
    <dbReference type="NCBI Taxonomy" id="743375"/>
    <lineage>
        <taxon>Eukaryota</taxon>
        <taxon>Metazoa</taxon>
        <taxon>Ecdysozoa</taxon>
        <taxon>Arthropoda</taxon>
        <taxon>Hexapoda</taxon>
        <taxon>Insecta</taxon>
        <taxon>Pterygota</taxon>
        <taxon>Neoptera</taxon>
        <taxon>Endopterygota</taxon>
        <taxon>Hymenoptera</taxon>
        <taxon>Apocrita</taxon>
        <taxon>Aculeata</taxon>
        <taxon>Vespoidea</taxon>
        <taxon>Vespidae</taxon>
        <taxon>Polistinae</taxon>
        <taxon>Polistini</taxon>
        <taxon>Polistes</taxon>
    </lineage>
</organism>
<sequence length="327" mass="37157">MREYEQAQHMLKLDDSSVGRRPHYYLPHHGVLKPDSSTTKLRVVFNGSSASSTGHSLNDIMQAGPNLMLNIFDLLIWIRQLKYLFATDITKMYRQIKIHPDEQDLQRIVWVNEQQVESHFQLTTVTYGTKSAPFLAVRTLLQLAEDEGSQHPLAVKPITHGRYVDDVFGGSDTVEQLVKTAQHLIRLCHAGGFPLAKWHSTSQQLLREVSSELGETSGISFDDCDTKILGIRWLPQQDMFDFSTISSSPSKRFSKRLVLSEVAQIFDPLGFASPVIIKAKIFLQALWLHNLDWDEPLRTAHFTMAQHQTRSHQSGQTLHPTLVQHAL</sequence>